<dbReference type="InterPro" id="IPR003838">
    <property type="entry name" value="ABC3_permease_C"/>
</dbReference>
<evidence type="ECO:0000256" key="5">
    <source>
        <dbReference type="ARBA" id="ARBA00023136"/>
    </source>
</evidence>
<comment type="subcellular location">
    <subcellularLocation>
        <location evidence="1">Cell membrane</location>
        <topology evidence="1">Multi-pass membrane protein</topology>
    </subcellularLocation>
</comment>
<feature type="transmembrane region" description="Helical" evidence="6">
    <location>
        <begin position="338"/>
        <end position="357"/>
    </location>
</feature>
<feature type="domain" description="MacB-like periplasmic core" evidence="8">
    <location>
        <begin position="24"/>
        <end position="241"/>
    </location>
</feature>
<keyword evidence="4 6" id="KW-1133">Transmembrane helix</keyword>
<evidence type="ECO:0000256" key="1">
    <source>
        <dbReference type="ARBA" id="ARBA00004651"/>
    </source>
</evidence>
<evidence type="ECO:0000313" key="9">
    <source>
        <dbReference type="EMBL" id="NAS11621.1"/>
    </source>
</evidence>
<feature type="transmembrane region" description="Helical" evidence="6">
    <location>
        <begin position="377"/>
        <end position="399"/>
    </location>
</feature>
<feature type="domain" description="ABC3 transporter permease C-terminal" evidence="7">
    <location>
        <begin position="290"/>
        <end position="404"/>
    </location>
</feature>
<keyword evidence="2" id="KW-1003">Cell membrane</keyword>
<evidence type="ECO:0000313" key="10">
    <source>
        <dbReference type="Proteomes" id="UP000475249"/>
    </source>
</evidence>
<dbReference type="PANTHER" id="PTHR30572">
    <property type="entry name" value="MEMBRANE COMPONENT OF TRANSPORTER-RELATED"/>
    <property type="match status" value="1"/>
</dbReference>
<dbReference type="RefSeq" id="WP_161434637.1">
    <property type="nucleotide sequence ID" value="NZ_WXYO01000002.1"/>
</dbReference>
<feature type="transmembrane region" description="Helical" evidence="6">
    <location>
        <begin position="424"/>
        <end position="445"/>
    </location>
</feature>
<protein>
    <submittedName>
        <fullName evidence="9">FtsX-like permease family protein</fullName>
    </submittedName>
</protein>
<evidence type="ECO:0000259" key="8">
    <source>
        <dbReference type="Pfam" id="PF12704"/>
    </source>
</evidence>
<evidence type="ECO:0000256" key="4">
    <source>
        <dbReference type="ARBA" id="ARBA00022989"/>
    </source>
</evidence>
<organism evidence="9 10">
    <name type="scientific">Poritiphilus flavus</name>
    <dbReference type="NCBI Taxonomy" id="2697053"/>
    <lineage>
        <taxon>Bacteria</taxon>
        <taxon>Pseudomonadati</taxon>
        <taxon>Bacteroidota</taxon>
        <taxon>Flavobacteriia</taxon>
        <taxon>Flavobacteriales</taxon>
        <taxon>Flavobacteriaceae</taxon>
        <taxon>Poritiphilus</taxon>
    </lineage>
</organism>
<dbReference type="Pfam" id="PF02687">
    <property type="entry name" value="FtsX"/>
    <property type="match status" value="2"/>
</dbReference>
<comment type="caution">
    <text evidence="9">The sequence shown here is derived from an EMBL/GenBank/DDBJ whole genome shotgun (WGS) entry which is preliminary data.</text>
</comment>
<feature type="transmembrane region" description="Helical" evidence="6">
    <location>
        <begin position="756"/>
        <end position="776"/>
    </location>
</feature>
<evidence type="ECO:0000259" key="7">
    <source>
        <dbReference type="Pfam" id="PF02687"/>
    </source>
</evidence>
<feature type="transmembrane region" description="Helical" evidence="6">
    <location>
        <begin position="672"/>
        <end position="697"/>
    </location>
</feature>
<evidence type="ECO:0000256" key="3">
    <source>
        <dbReference type="ARBA" id="ARBA00022692"/>
    </source>
</evidence>
<evidence type="ECO:0000256" key="6">
    <source>
        <dbReference type="SAM" id="Phobius"/>
    </source>
</evidence>
<proteinExistence type="predicted"/>
<name>A0A6L9EAN4_9FLAO</name>
<feature type="transmembrane region" description="Helical" evidence="6">
    <location>
        <begin position="284"/>
        <end position="305"/>
    </location>
</feature>
<dbReference type="AlphaFoldDB" id="A0A6L9EAN4"/>
<dbReference type="EMBL" id="WXYO01000002">
    <property type="protein sequence ID" value="NAS11621.1"/>
    <property type="molecule type" value="Genomic_DNA"/>
</dbReference>
<dbReference type="InterPro" id="IPR050250">
    <property type="entry name" value="Macrolide_Exporter_MacB"/>
</dbReference>
<keyword evidence="10" id="KW-1185">Reference proteome</keyword>
<keyword evidence="5 6" id="KW-0472">Membrane</keyword>
<dbReference type="GO" id="GO:0022857">
    <property type="term" value="F:transmembrane transporter activity"/>
    <property type="evidence" value="ECO:0007669"/>
    <property type="project" value="TreeGrafter"/>
</dbReference>
<feature type="transmembrane region" description="Helical" evidence="6">
    <location>
        <begin position="21"/>
        <end position="42"/>
    </location>
</feature>
<evidence type="ECO:0000256" key="2">
    <source>
        <dbReference type="ARBA" id="ARBA00022475"/>
    </source>
</evidence>
<reference evidence="9 10" key="1">
    <citation type="submission" date="2020-01" db="EMBL/GenBank/DDBJ databases">
        <title>Bacteria diversity of Porities sp.</title>
        <authorList>
            <person name="Wang G."/>
        </authorList>
    </citation>
    <scope>NUCLEOTIDE SEQUENCE [LARGE SCALE GENOMIC DNA]</scope>
    <source>
        <strain evidence="9 10">R33</strain>
    </source>
</reference>
<dbReference type="InterPro" id="IPR025857">
    <property type="entry name" value="MacB_PCD"/>
</dbReference>
<keyword evidence="3 6" id="KW-0812">Transmembrane</keyword>
<feature type="transmembrane region" description="Helical" evidence="6">
    <location>
        <begin position="718"/>
        <end position="741"/>
    </location>
</feature>
<feature type="domain" description="ABC3 transporter permease C-terminal" evidence="7">
    <location>
        <begin position="676"/>
        <end position="788"/>
    </location>
</feature>
<accession>A0A6L9EAN4</accession>
<sequence>MRSNFFRIAFRKFWKQKASTFTKLFSLIVGIVSLFYIGVYIFHETSYDRFHRNYNNIYKLNTAIISPTGNLSLGLSATPLGPYLQTVVPEIKKFVRINKEYGSHALRYQDQLFSETENIYYADPDFFALFNFDFLRGNPDEALIGPNKVVITERMAQKYMGSLDAVNKTINYDDKVFTVTAVLKDLPSNSHLQFDFLVSMDTFMAKSDPNATQNWTWCPMNTYLLINENARPGSLEQSLKNIPAYLEETEAGDRYVASIEPLKGLHFSDPKLGELGTKGKISDLYVLLGIGIMILLLAVSNFINLSTAQFSFQHKEVFVKKTVGATRSAIFSQFFNETVLLSSLATVLALFVILASSGVYGDFLGYNLDLSWMYKPLAILGLILIPMALSLLGGIFPAFKYSKIAEVSGTNIAKRKQYLIDTRSALVAFQFLITSGLIIGALLIYSQMKYLNDKDLGMDIAQRIVLEYGPNSGIGNSFETLKEELGQIPGIETVSFSSHVPGQIPNGVSTGIYGLNGHNSNGEINVNLVDYDFIKDYGLEIIAGRDFRRGEADRTSALILNESAVKAFGFQNPEDILGASFEQWGGDGKVIGVVKDFNYLSLHQKVGLLSLKIWPDQFMKISMRINPLEFENTLEQLASKWTSLYPQIPFNYYFVDDNFRAQYNKDQQFASIINGFTLVSICIGILGLIAYATFWCGRRRKELSIRKVLGATTGLLTWRLYSGFSIPVLSGFVLAIPLAYYLGKQWLQGFAYQVELQWYFFIIPLGILLVFTWLAVGVQTLRVVSSNPVDNLKEE</sequence>
<dbReference type="PANTHER" id="PTHR30572:SF18">
    <property type="entry name" value="ABC-TYPE MACROLIDE FAMILY EXPORT SYSTEM PERMEASE COMPONENT 2"/>
    <property type="match status" value="1"/>
</dbReference>
<dbReference type="Proteomes" id="UP000475249">
    <property type="component" value="Unassembled WGS sequence"/>
</dbReference>
<dbReference type="GO" id="GO:0005886">
    <property type="term" value="C:plasma membrane"/>
    <property type="evidence" value="ECO:0007669"/>
    <property type="project" value="UniProtKB-SubCell"/>
</dbReference>
<gene>
    <name evidence="9" type="ORF">GTQ38_06385</name>
</gene>
<dbReference type="Pfam" id="PF12704">
    <property type="entry name" value="MacB_PCD"/>
    <property type="match status" value="1"/>
</dbReference>